<dbReference type="Gene3D" id="1.20.5.110">
    <property type="match status" value="1"/>
</dbReference>
<keyword evidence="7 9" id="KW-0472">Membrane</keyword>
<keyword evidence="6" id="KW-0333">Golgi apparatus</keyword>
<reference evidence="11" key="1">
    <citation type="submission" date="2019-11" db="UniProtKB">
        <authorList>
            <consortium name="WormBaseParasite"/>
        </authorList>
    </citation>
    <scope>IDENTIFICATION</scope>
</reference>
<evidence type="ECO:0000256" key="7">
    <source>
        <dbReference type="ARBA" id="ARBA00023136"/>
    </source>
</evidence>
<evidence type="ECO:0000259" key="10">
    <source>
        <dbReference type="PROSITE" id="PS50192"/>
    </source>
</evidence>
<dbReference type="GO" id="GO:0015031">
    <property type="term" value="P:protein transport"/>
    <property type="evidence" value="ECO:0007669"/>
    <property type="project" value="UniProtKB-KW"/>
</dbReference>
<evidence type="ECO:0000256" key="1">
    <source>
        <dbReference type="ARBA" id="ARBA00004394"/>
    </source>
</evidence>
<keyword evidence="5 9" id="KW-1133">Transmembrane helix</keyword>
<dbReference type="WBParaSite" id="MCU_009257-RA">
    <property type="protein sequence ID" value="MCU_009257-RA"/>
    <property type="gene ID" value="MCU_009257"/>
</dbReference>
<comment type="subcellular location">
    <subcellularLocation>
        <location evidence="8">Endomembrane system</location>
        <topology evidence="8">Single-pass type IV membrane protein</topology>
    </subcellularLocation>
    <subcellularLocation>
        <location evidence="1">Golgi apparatus membrane</location>
    </subcellularLocation>
</comment>
<sequence>MQSNDHILEAANNRHADDLSVKVNLLKSYARDIRDEAKEQNEFLDTLQFAADSAGSMLNRTVGRVLNIPGGRHNNRKLLCLTVSTFIVVFVIYTIIRRIPG</sequence>
<dbReference type="PANTHER" id="PTHR12791">
    <property type="entry name" value="GOLGI SNARE BET1-RELATED"/>
    <property type="match status" value="1"/>
</dbReference>
<evidence type="ECO:0000256" key="6">
    <source>
        <dbReference type="ARBA" id="ARBA00023034"/>
    </source>
</evidence>
<name>A0A5K3FKZ1_MESCO</name>
<dbReference type="SUPFAM" id="SSF58038">
    <property type="entry name" value="SNARE fusion complex"/>
    <property type="match status" value="1"/>
</dbReference>
<evidence type="ECO:0000256" key="2">
    <source>
        <dbReference type="ARBA" id="ARBA00022448"/>
    </source>
</evidence>
<evidence type="ECO:0000256" key="5">
    <source>
        <dbReference type="ARBA" id="ARBA00022989"/>
    </source>
</evidence>
<dbReference type="CDD" id="cd15853">
    <property type="entry name" value="SNARE_Bet1"/>
    <property type="match status" value="1"/>
</dbReference>
<feature type="domain" description="T-SNARE coiled-coil homology" evidence="10">
    <location>
        <begin position="6"/>
        <end position="68"/>
    </location>
</feature>
<dbReference type="AlphaFoldDB" id="A0A5K3FKZ1"/>
<evidence type="ECO:0000256" key="3">
    <source>
        <dbReference type="ARBA" id="ARBA00022692"/>
    </source>
</evidence>
<dbReference type="PROSITE" id="PS50192">
    <property type="entry name" value="T_SNARE"/>
    <property type="match status" value="1"/>
</dbReference>
<proteinExistence type="predicted"/>
<feature type="transmembrane region" description="Helical" evidence="9">
    <location>
        <begin position="78"/>
        <end position="96"/>
    </location>
</feature>
<dbReference type="GO" id="GO:0000139">
    <property type="term" value="C:Golgi membrane"/>
    <property type="evidence" value="ECO:0007669"/>
    <property type="project" value="UniProtKB-SubCell"/>
</dbReference>
<protein>
    <submittedName>
        <fullName evidence="11">t-SNARE coiled-coil homology domain-containing protein</fullName>
    </submittedName>
</protein>
<keyword evidence="2" id="KW-0813">Transport</keyword>
<keyword evidence="3 9" id="KW-0812">Transmembrane</keyword>
<keyword evidence="4" id="KW-0653">Protein transport</keyword>
<evidence type="ECO:0000256" key="8">
    <source>
        <dbReference type="ARBA" id="ARBA00046280"/>
    </source>
</evidence>
<organism evidence="11">
    <name type="scientific">Mesocestoides corti</name>
    <name type="common">Flatworm</name>
    <dbReference type="NCBI Taxonomy" id="53468"/>
    <lineage>
        <taxon>Eukaryota</taxon>
        <taxon>Metazoa</taxon>
        <taxon>Spiralia</taxon>
        <taxon>Lophotrochozoa</taxon>
        <taxon>Platyhelminthes</taxon>
        <taxon>Cestoda</taxon>
        <taxon>Eucestoda</taxon>
        <taxon>Cyclophyllidea</taxon>
        <taxon>Mesocestoididae</taxon>
        <taxon>Mesocestoides</taxon>
    </lineage>
</organism>
<accession>A0A5K3FKZ1</accession>
<evidence type="ECO:0000313" key="11">
    <source>
        <dbReference type="WBParaSite" id="MCU_009257-RA"/>
    </source>
</evidence>
<evidence type="ECO:0000256" key="9">
    <source>
        <dbReference type="SAM" id="Phobius"/>
    </source>
</evidence>
<dbReference type="InterPro" id="IPR000727">
    <property type="entry name" value="T_SNARE_dom"/>
</dbReference>
<dbReference type="InterPro" id="IPR039899">
    <property type="entry name" value="BET1_SNARE"/>
</dbReference>
<evidence type="ECO:0000256" key="4">
    <source>
        <dbReference type="ARBA" id="ARBA00022927"/>
    </source>
</evidence>